<evidence type="ECO:0000256" key="2">
    <source>
        <dbReference type="ARBA" id="ARBA00004370"/>
    </source>
</evidence>
<keyword evidence="16" id="KW-1185">Reference proteome</keyword>
<dbReference type="EMBL" id="DF977470">
    <property type="protein sequence ID" value="GAP87074.1"/>
    <property type="molecule type" value="Genomic_DNA"/>
</dbReference>
<dbReference type="GO" id="GO:0016020">
    <property type="term" value="C:membrane"/>
    <property type="evidence" value="ECO:0007669"/>
    <property type="project" value="UniProtKB-SubCell"/>
</dbReference>
<evidence type="ECO:0000256" key="1">
    <source>
        <dbReference type="ARBA" id="ARBA00001971"/>
    </source>
</evidence>
<dbReference type="OrthoDB" id="1470350at2759"/>
<dbReference type="PROSITE" id="PS00086">
    <property type="entry name" value="CYTOCHROME_P450"/>
    <property type="match status" value="1"/>
</dbReference>
<name>A0A1W2TG48_ROSNE</name>
<dbReference type="GO" id="GO:0020037">
    <property type="term" value="F:heme binding"/>
    <property type="evidence" value="ECO:0007669"/>
    <property type="project" value="InterPro"/>
</dbReference>
<evidence type="ECO:0000256" key="12">
    <source>
        <dbReference type="PIRSR" id="PIRSR602401-1"/>
    </source>
</evidence>
<dbReference type="InterPro" id="IPR017972">
    <property type="entry name" value="Cyt_P450_CS"/>
</dbReference>
<evidence type="ECO:0000256" key="3">
    <source>
        <dbReference type="ARBA" id="ARBA00010617"/>
    </source>
</evidence>
<organism evidence="15">
    <name type="scientific">Rosellinia necatrix</name>
    <name type="common">White root-rot fungus</name>
    <dbReference type="NCBI Taxonomy" id="77044"/>
    <lineage>
        <taxon>Eukaryota</taxon>
        <taxon>Fungi</taxon>
        <taxon>Dikarya</taxon>
        <taxon>Ascomycota</taxon>
        <taxon>Pezizomycotina</taxon>
        <taxon>Sordariomycetes</taxon>
        <taxon>Xylariomycetidae</taxon>
        <taxon>Xylariales</taxon>
        <taxon>Xylariaceae</taxon>
        <taxon>Rosellinia</taxon>
    </lineage>
</organism>
<evidence type="ECO:0000256" key="13">
    <source>
        <dbReference type="RuleBase" id="RU000461"/>
    </source>
</evidence>
<dbReference type="GO" id="GO:0016705">
    <property type="term" value="F:oxidoreductase activity, acting on paired donors, with incorporation or reduction of molecular oxygen"/>
    <property type="evidence" value="ECO:0007669"/>
    <property type="project" value="InterPro"/>
</dbReference>
<keyword evidence="11 14" id="KW-0472">Membrane</keyword>
<dbReference type="GO" id="GO:0005506">
    <property type="term" value="F:iron ion binding"/>
    <property type="evidence" value="ECO:0007669"/>
    <property type="project" value="InterPro"/>
</dbReference>
<evidence type="ECO:0000256" key="9">
    <source>
        <dbReference type="ARBA" id="ARBA00023004"/>
    </source>
</evidence>
<feature type="transmembrane region" description="Helical" evidence="14">
    <location>
        <begin position="12"/>
        <end position="29"/>
    </location>
</feature>
<keyword evidence="8 13" id="KW-0560">Oxidoreductase</keyword>
<dbReference type="Pfam" id="PF00067">
    <property type="entry name" value="p450"/>
    <property type="match status" value="1"/>
</dbReference>
<dbReference type="OMA" id="HILWRFD"/>
<dbReference type="InterPro" id="IPR036396">
    <property type="entry name" value="Cyt_P450_sf"/>
</dbReference>
<accession>A0A1W2TG48</accession>
<dbReference type="GO" id="GO:1902181">
    <property type="term" value="P:verruculogen biosynthetic process"/>
    <property type="evidence" value="ECO:0007669"/>
    <property type="project" value="UniProtKB-ARBA"/>
</dbReference>
<keyword evidence="9 12" id="KW-0408">Iron</keyword>
<dbReference type="CDD" id="cd11061">
    <property type="entry name" value="CYP67-like"/>
    <property type="match status" value="1"/>
</dbReference>
<evidence type="ECO:0000256" key="10">
    <source>
        <dbReference type="ARBA" id="ARBA00023033"/>
    </source>
</evidence>
<dbReference type="InterPro" id="IPR050121">
    <property type="entry name" value="Cytochrome_P450_monoxygenase"/>
</dbReference>
<evidence type="ECO:0000313" key="16">
    <source>
        <dbReference type="Proteomes" id="UP000054516"/>
    </source>
</evidence>
<dbReference type="Proteomes" id="UP000054516">
    <property type="component" value="Unassembled WGS sequence"/>
</dbReference>
<dbReference type="PANTHER" id="PTHR24305">
    <property type="entry name" value="CYTOCHROME P450"/>
    <property type="match status" value="1"/>
</dbReference>
<evidence type="ECO:0000256" key="14">
    <source>
        <dbReference type="SAM" id="Phobius"/>
    </source>
</evidence>
<evidence type="ECO:0000256" key="5">
    <source>
        <dbReference type="ARBA" id="ARBA00022692"/>
    </source>
</evidence>
<keyword evidence="10 13" id="KW-0503">Monooxygenase</keyword>
<dbReference type="PRINTS" id="PR00463">
    <property type="entry name" value="EP450I"/>
</dbReference>
<reference evidence="15" key="1">
    <citation type="submission" date="2016-03" db="EMBL/GenBank/DDBJ databases">
        <title>Draft genome sequence of Rosellinia necatrix.</title>
        <authorList>
            <person name="Kanematsu S."/>
        </authorList>
    </citation>
    <scope>NUCLEOTIDE SEQUENCE [LARGE SCALE GENOMIC DNA]</scope>
    <source>
        <strain evidence="15">W97</strain>
    </source>
</reference>
<comment type="subcellular location">
    <subcellularLocation>
        <location evidence="2">Membrane</location>
    </subcellularLocation>
</comment>
<dbReference type="GO" id="GO:0004497">
    <property type="term" value="F:monooxygenase activity"/>
    <property type="evidence" value="ECO:0007669"/>
    <property type="project" value="UniProtKB-KW"/>
</dbReference>
<comment type="similarity">
    <text evidence="3 13">Belongs to the cytochrome P450 family.</text>
</comment>
<keyword evidence="4 12" id="KW-0349">Heme</keyword>
<feature type="binding site" description="axial binding residue" evidence="12">
    <location>
        <position position="451"/>
    </location>
    <ligand>
        <name>heme</name>
        <dbReference type="ChEBI" id="CHEBI:30413"/>
    </ligand>
    <ligandPart>
        <name>Fe</name>
        <dbReference type="ChEBI" id="CHEBI:18248"/>
    </ligandPart>
</feature>
<evidence type="ECO:0000313" key="15">
    <source>
        <dbReference type="EMBL" id="GAP87074.1"/>
    </source>
</evidence>
<evidence type="ECO:0000256" key="7">
    <source>
        <dbReference type="ARBA" id="ARBA00022989"/>
    </source>
</evidence>
<dbReference type="PANTHER" id="PTHR24305:SF237">
    <property type="entry name" value="CYTOCHROME P450 MONOOXYGENASE ATNE-RELATED"/>
    <property type="match status" value="1"/>
</dbReference>
<dbReference type="InterPro" id="IPR001128">
    <property type="entry name" value="Cyt_P450"/>
</dbReference>
<dbReference type="FunFam" id="1.10.630.10:FF:000063">
    <property type="entry name" value="Cytochrome P450 monooxygenase"/>
    <property type="match status" value="1"/>
</dbReference>
<gene>
    <name evidence="15" type="ORF">SAMD00023353_2500620</name>
</gene>
<keyword evidence="5 14" id="KW-0812">Transmembrane</keyword>
<dbReference type="PRINTS" id="PR00385">
    <property type="entry name" value="P450"/>
</dbReference>
<dbReference type="InterPro" id="IPR002401">
    <property type="entry name" value="Cyt_P450_E_grp-I"/>
</dbReference>
<dbReference type="STRING" id="77044.A0A1W2TG48"/>
<evidence type="ECO:0000256" key="6">
    <source>
        <dbReference type="ARBA" id="ARBA00022723"/>
    </source>
</evidence>
<evidence type="ECO:0000256" key="11">
    <source>
        <dbReference type="ARBA" id="ARBA00023136"/>
    </source>
</evidence>
<evidence type="ECO:0000256" key="4">
    <source>
        <dbReference type="ARBA" id="ARBA00022617"/>
    </source>
</evidence>
<keyword evidence="6 12" id="KW-0479">Metal-binding</keyword>
<keyword evidence="7 14" id="KW-1133">Transmembrane helix</keyword>
<protein>
    <submittedName>
        <fullName evidence="15">Putative benzoate 4-monooxygenase cytochrome P450</fullName>
    </submittedName>
</protein>
<comment type="cofactor">
    <cofactor evidence="1 12">
        <name>heme</name>
        <dbReference type="ChEBI" id="CHEBI:30413"/>
    </cofactor>
</comment>
<dbReference type="SUPFAM" id="SSF48264">
    <property type="entry name" value="Cytochrome P450"/>
    <property type="match status" value="1"/>
</dbReference>
<proteinExistence type="inferred from homology"/>
<dbReference type="Gene3D" id="1.10.630.10">
    <property type="entry name" value="Cytochrome P450"/>
    <property type="match status" value="1"/>
</dbReference>
<dbReference type="AlphaFoldDB" id="A0A1W2TG48"/>
<evidence type="ECO:0000256" key="8">
    <source>
        <dbReference type="ARBA" id="ARBA00023002"/>
    </source>
</evidence>
<sequence>MNQGLDFTRPSLVWLLLGTSVITVLILFLKQCVFHPLAKYPGPFLGRWTDLYAGYHAWRGSLHTDIYRCHQKYGQYVRYSPNRLLIDTNVASQDIHSHKANTIKSRAYQALVHSAPNTLTIRHKDDHARRRRILSQAFSDARILSYERIVRRHIDALCDNLGPGAEKLEAASRGDADRNMSLLGDWFTFDVMSEVIFGMKYNALKEPKYRYVPQVIQDSNIRVSTLVQAYGLTLGRLDRHLFPASIRARNSFLGFLGRLLKSRATASFTDNGNVFSFLETAKDPDGGETLSKSEIRAECATLVVAGSDTSSSALAATLFYLSRNARAYKRLSDEIRNTFATIEDISLGPQLNSCVYLRACIDEAMRLSPPVGGSLWREVGPGGMTVDGIYIPQGVDVGVGIYSLHHNAKYHKDPFNYVPERWIVGEGGSTKESVELGRSAFTPFSSGPRGCIGKSFAYHEITLTMALILHRFDFHSSSNDGSRVMTVNGHDQFLLKDHITGAKEGPYICFTSRQ</sequence>